<dbReference type="SMART" id="SM00903">
    <property type="entry name" value="Flavin_Reduct"/>
    <property type="match status" value="1"/>
</dbReference>
<dbReference type="EMBL" id="VYSA01000008">
    <property type="protein sequence ID" value="KAA9104551.1"/>
    <property type="molecule type" value="Genomic_DNA"/>
</dbReference>
<dbReference type="PANTHER" id="PTHR30466">
    <property type="entry name" value="FLAVIN REDUCTASE"/>
    <property type="match status" value="1"/>
</dbReference>
<evidence type="ECO:0000313" key="4">
    <source>
        <dbReference type="EMBL" id="KAA9104551.1"/>
    </source>
</evidence>
<sequence>MRETMALFGTGLTVVTGMSGDGPVGFTLQAFSSLSLEPPLISLNVARSSSSWPRIVESGRFVVNVLAEGQDDLALTFGTRGTDRFGEVEWTRGSSGLPHLPGCMAWIECNLVATYEGGDHLIAVGSVRDLIEGTTRRPLIFFDREFRKLQ</sequence>
<evidence type="ECO:0000256" key="2">
    <source>
        <dbReference type="ARBA" id="ARBA00023002"/>
    </source>
</evidence>
<dbReference type="OrthoDB" id="9792858at2"/>
<keyword evidence="2" id="KW-0560">Oxidoreductase</keyword>
<organism evidence="4 5">
    <name type="scientific">Microbacterium rhizomatis</name>
    <dbReference type="NCBI Taxonomy" id="1631477"/>
    <lineage>
        <taxon>Bacteria</taxon>
        <taxon>Bacillati</taxon>
        <taxon>Actinomycetota</taxon>
        <taxon>Actinomycetes</taxon>
        <taxon>Micrococcales</taxon>
        <taxon>Microbacteriaceae</taxon>
        <taxon>Microbacterium</taxon>
    </lineage>
</organism>
<evidence type="ECO:0000313" key="5">
    <source>
        <dbReference type="Proteomes" id="UP000325827"/>
    </source>
</evidence>
<dbReference type="InterPro" id="IPR012349">
    <property type="entry name" value="Split_barrel_FMN-bd"/>
</dbReference>
<feature type="domain" description="Flavin reductase like" evidence="3">
    <location>
        <begin position="5"/>
        <end position="148"/>
    </location>
</feature>
<accession>A0A5J5IW20</accession>
<comment type="caution">
    <text evidence="4">The sequence shown here is derived from an EMBL/GenBank/DDBJ whole genome shotgun (WGS) entry which is preliminary data.</text>
</comment>
<dbReference type="SUPFAM" id="SSF50475">
    <property type="entry name" value="FMN-binding split barrel"/>
    <property type="match status" value="1"/>
</dbReference>
<dbReference type="InterPro" id="IPR050268">
    <property type="entry name" value="NADH-dep_flavin_reductase"/>
</dbReference>
<dbReference type="AlphaFoldDB" id="A0A5J5IW20"/>
<dbReference type="GO" id="GO:0010181">
    <property type="term" value="F:FMN binding"/>
    <property type="evidence" value="ECO:0007669"/>
    <property type="project" value="InterPro"/>
</dbReference>
<dbReference type="GO" id="GO:0042602">
    <property type="term" value="F:riboflavin reductase (NADPH) activity"/>
    <property type="evidence" value="ECO:0007669"/>
    <property type="project" value="TreeGrafter"/>
</dbReference>
<reference evidence="5" key="1">
    <citation type="submission" date="2019-09" db="EMBL/GenBank/DDBJ databases">
        <title>Mumia zhuanghuii sp. nov. isolated from the intestinal contents of plateau pika (Ochotona curzoniae) in the Qinghai-Tibet plateau of China.</title>
        <authorList>
            <person name="Tian Z."/>
        </authorList>
    </citation>
    <scope>NUCLEOTIDE SEQUENCE [LARGE SCALE GENOMIC DNA]</scope>
    <source>
        <strain evidence="5">JCM 30598</strain>
    </source>
</reference>
<dbReference type="Pfam" id="PF01613">
    <property type="entry name" value="Flavin_Reduct"/>
    <property type="match status" value="1"/>
</dbReference>
<comment type="similarity">
    <text evidence="1">Belongs to the non-flavoprotein flavin reductase family.</text>
</comment>
<proteinExistence type="inferred from homology"/>
<dbReference type="PANTHER" id="PTHR30466:SF11">
    <property type="entry name" value="FLAVIN-DEPENDENT MONOOXYGENASE, REDUCTASE SUBUNIT HSAB"/>
    <property type="match status" value="1"/>
</dbReference>
<gene>
    <name evidence="4" type="ORF">F6B43_19345</name>
</gene>
<keyword evidence="5" id="KW-1185">Reference proteome</keyword>
<name>A0A5J5IW20_9MICO</name>
<dbReference type="InterPro" id="IPR002563">
    <property type="entry name" value="Flavin_Rdtase-like_dom"/>
</dbReference>
<dbReference type="Proteomes" id="UP000325827">
    <property type="component" value="Unassembled WGS sequence"/>
</dbReference>
<protein>
    <submittedName>
        <fullName evidence="4">Flavin reductase family protein</fullName>
    </submittedName>
</protein>
<evidence type="ECO:0000256" key="1">
    <source>
        <dbReference type="ARBA" id="ARBA00008898"/>
    </source>
</evidence>
<evidence type="ECO:0000259" key="3">
    <source>
        <dbReference type="SMART" id="SM00903"/>
    </source>
</evidence>
<dbReference type="Gene3D" id="2.30.110.10">
    <property type="entry name" value="Electron Transport, Fmn-binding Protein, Chain A"/>
    <property type="match status" value="1"/>
</dbReference>